<dbReference type="AlphaFoldDB" id="A0A176VXS7"/>
<evidence type="ECO:0000256" key="1">
    <source>
        <dbReference type="SAM" id="MobiDB-lite"/>
    </source>
</evidence>
<dbReference type="EMBL" id="LVLJ01002305">
    <property type="protein sequence ID" value="OAE25608.1"/>
    <property type="molecule type" value="Genomic_DNA"/>
</dbReference>
<evidence type="ECO:0000313" key="2">
    <source>
        <dbReference type="EMBL" id="OAE25608.1"/>
    </source>
</evidence>
<proteinExistence type="predicted"/>
<feature type="region of interest" description="Disordered" evidence="1">
    <location>
        <begin position="41"/>
        <end position="70"/>
    </location>
</feature>
<gene>
    <name evidence="2" type="ORF">AXG93_812s1130</name>
</gene>
<feature type="compositionally biased region" description="Polar residues" evidence="1">
    <location>
        <begin position="55"/>
        <end position="65"/>
    </location>
</feature>
<comment type="caution">
    <text evidence="2">The sequence shown here is derived from an EMBL/GenBank/DDBJ whole genome shotgun (WGS) entry which is preliminary data.</text>
</comment>
<evidence type="ECO:0000313" key="3">
    <source>
        <dbReference type="Proteomes" id="UP000077202"/>
    </source>
</evidence>
<feature type="region of interest" description="Disordered" evidence="1">
    <location>
        <begin position="1"/>
        <end position="23"/>
    </location>
</feature>
<feature type="region of interest" description="Disordered" evidence="1">
    <location>
        <begin position="345"/>
        <end position="369"/>
    </location>
</feature>
<keyword evidence="3" id="KW-1185">Reference proteome</keyword>
<sequence>MGMCNSHLYPHPTTSRSDSSMRPIIGGHLLSATAALALENQDATRSSEVRARANPESSGQQTGPSPATPEAVWRSHMAFRRIVVRAVVISVTVTISLSIGRPDRQTSRAVGGLQCSPHVPDIAQFQGSEGPQAMTLVPDYVNSIMAPNHYLASREVLLRVGFMSRKVKSDVSVLTLSNDLDIANSVSIGTKITPTPTPLVTLLPLLTQSLDCRAAELGHSAIGIVFEDFLTFLDASAGQIHLMWRLLQQFPWTSILSYRRGSQRIRGIARTPPPHDFHCRAPAAKGATTQPMTECRGKTFPSARSRAVIATGAMAKSASTEKPDTRKGDRREEYWAALCRHDEQRSTPFRSSAAGRFAPADEPEPDADWSLEVASCIKFRPPAPHASETDD</sequence>
<reference evidence="2" key="1">
    <citation type="submission" date="2016-03" db="EMBL/GenBank/DDBJ databases">
        <title>Mechanisms controlling the formation of the plant cell surface in tip-growing cells are functionally conserved among land plants.</title>
        <authorList>
            <person name="Honkanen S."/>
            <person name="Jones V.A."/>
            <person name="Morieri G."/>
            <person name="Champion C."/>
            <person name="Hetherington A.J."/>
            <person name="Kelly S."/>
            <person name="Saint-Marcoux D."/>
            <person name="Proust H."/>
            <person name="Prescott H."/>
            <person name="Dolan L."/>
        </authorList>
    </citation>
    <scope>NUCLEOTIDE SEQUENCE [LARGE SCALE GENOMIC DNA]</scope>
    <source>
        <tissue evidence="2">Whole gametophyte</tissue>
    </source>
</reference>
<organism evidence="2 3">
    <name type="scientific">Marchantia polymorpha subsp. ruderalis</name>
    <dbReference type="NCBI Taxonomy" id="1480154"/>
    <lineage>
        <taxon>Eukaryota</taxon>
        <taxon>Viridiplantae</taxon>
        <taxon>Streptophyta</taxon>
        <taxon>Embryophyta</taxon>
        <taxon>Marchantiophyta</taxon>
        <taxon>Marchantiopsida</taxon>
        <taxon>Marchantiidae</taxon>
        <taxon>Marchantiales</taxon>
        <taxon>Marchantiaceae</taxon>
        <taxon>Marchantia</taxon>
    </lineage>
</organism>
<protein>
    <submittedName>
        <fullName evidence="2">Uncharacterized protein</fullName>
    </submittedName>
</protein>
<dbReference type="Proteomes" id="UP000077202">
    <property type="component" value="Unassembled WGS sequence"/>
</dbReference>
<name>A0A176VXS7_MARPO</name>
<accession>A0A176VXS7</accession>